<keyword evidence="2" id="KW-1185">Reference proteome</keyword>
<dbReference type="PANTHER" id="PTHR36986">
    <property type="entry name" value="UPF0643 PROTEIN PB2B2.08"/>
    <property type="match status" value="1"/>
</dbReference>
<dbReference type="Proteomes" id="UP000799429">
    <property type="component" value="Unassembled WGS sequence"/>
</dbReference>
<comment type="caution">
    <text evidence="1">The sequence shown here is derived from an EMBL/GenBank/DDBJ whole genome shotgun (WGS) entry which is preliminary data.</text>
</comment>
<proteinExistence type="predicted"/>
<evidence type="ECO:0000313" key="2">
    <source>
        <dbReference type="Proteomes" id="UP000799429"/>
    </source>
</evidence>
<evidence type="ECO:0000313" key="1">
    <source>
        <dbReference type="EMBL" id="KAF2839610.1"/>
    </source>
</evidence>
<reference evidence="1" key="1">
    <citation type="journal article" date="2020" name="Stud. Mycol.">
        <title>101 Dothideomycetes genomes: a test case for predicting lifestyles and emergence of pathogens.</title>
        <authorList>
            <person name="Haridas S."/>
            <person name="Albert R."/>
            <person name="Binder M."/>
            <person name="Bloem J."/>
            <person name="Labutti K."/>
            <person name="Salamov A."/>
            <person name="Andreopoulos B."/>
            <person name="Baker S."/>
            <person name="Barry K."/>
            <person name="Bills G."/>
            <person name="Bluhm B."/>
            <person name="Cannon C."/>
            <person name="Castanera R."/>
            <person name="Culley D."/>
            <person name="Daum C."/>
            <person name="Ezra D."/>
            <person name="Gonzalez J."/>
            <person name="Henrissat B."/>
            <person name="Kuo A."/>
            <person name="Liang C."/>
            <person name="Lipzen A."/>
            <person name="Lutzoni F."/>
            <person name="Magnuson J."/>
            <person name="Mondo S."/>
            <person name="Nolan M."/>
            <person name="Ohm R."/>
            <person name="Pangilinan J."/>
            <person name="Park H.-J."/>
            <person name="Ramirez L."/>
            <person name="Alfaro M."/>
            <person name="Sun H."/>
            <person name="Tritt A."/>
            <person name="Yoshinaga Y."/>
            <person name="Zwiers L.-H."/>
            <person name="Turgeon B."/>
            <person name="Goodwin S."/>
            <person name="Spatafora J."/>
            <person name="Crous P."/>
            <person name="Grigoriev I."/>
        </authorList>
    </citation>
    <scope>NUCLEOTIDE SEQUENCE</scope>
    <source>
        <strain evidence="1">CBS 101060</strain>
    </source>
</reference>
<dbReference type="EMBL" id="MU006094">
    <property type="protein sequence ID" value="KAF2839610.1"/>
    <property type="molecule type" value="Genomic_DNA"/>
</dbReference>
<organism evidence="1 2">
    <name type="scientific">Patellaria atrata CBS 101060</name>
    <dbReference type="NCBI Taxonomy" id="1346257"/>
    <lineage>
        <taxon>Eukaryota</taxon>
        <taxon>Fungi</taxon>
        <taxon>Dikarya</taxon>
        <taxon>Ascomycota</taxon>
        <taxon>Pezizomycotina</taxon>
        <taxon>Dothideomycetes</taxon>
        <taxon>Dothideomycetes incertae sedis</taxon>
        <taxon>Patellariales</taxon>
        <taxon>Patellariaceae</taxon>
        <taxon>Patellaria</taxon>
    </lineage>
</organism>
<dbReference type="OrthoDB" id="2140489at2759"/>
<gene>
    <name evidence="1" type="ORF">M501DRAFT_973176</name>
</gene>
<dbReference type="AlphaFoldDB" id="A0A9P4VRP5"/>
<name>A0A9P4VRP5_9PEZI</name>
<dbReference type="PANTHER" id="PTHR36986:SF1">
    <property type="entry name" value="UPF0643 PROTEIN PB2B2.08"/>
    <property type="match status" value="1"/>
</dbReference>
<protein>
    <submittedName>
        <fullName evidence="1">Uncharacterized protein</fullName>
    </submittedName>
</protein>
<accession>A0A9P4VRP5</accession>
<sequence length="268" mass="30486">MAAAVEIATPYHTSRDFVDAAQSITEQEDLRYASGNLSYLYNTYLLDHNHVTTDFNALKFSAAASQQLVTNETLTPGVKLSSKLIISPYNEPESLLDLDTLNLPNQLLAKAFTYLQPVLKDYATADYAESLNWDDIFRKLREFAAAEDYTWKEQSFYLVIFRSHLKSNIDNDLLFNLDHHSVKEACASGGLLKYWFGTKDQEHRNLATCVWRNREDAHKGGTGPWHRRARLAARELYQDIKFSTHTLTISDDVQSWSIEGIGGRSVPE</sequence>